<organism evidence="1 2">
    <name type="scientific">Zopfia rhizophila CBS 207.26</name>
    <dbReference type="NCBI Taxonomy" id="1314779"/>
    <lineage>
        <taxon>Eukaryota</taxon>
        <taxon>Fungi</taxon>
        <taxon>Dikarya</taxon>
        <taxon>Ascomycota</taxon>
        <taxon>Pezizomycotina</taxon>
        <taxon>Dothideomycetes</taxon>
        <taxon>Dothideomycetes incertae sedis</taxon>
        <taxon>Zopfiaceae</taxon>
        <taxon>Zopfia</taxon>
    </lineage>
</organism>
<protein>
    <submittedName>
        <fullName evidence="1">Uncharacterized protein</fullName>
    </submittedName>
</protein>
<gene>
    <name evidence="1" type="ORF">K469DRAFT_688220</name>
</gene>
<dbReference type="AlphaFoldDB" id="A0A6A6E3C1"/>
<accession>A0A6A6E3C1</accession>
<name>A0A6A6E3C1_9PEZI</name>
<dbReference type="Proteomes" id="UP000800200">
    <property type="component" value="Unassembled WGS sequence"/>
</dbReference>
<evidence type="ECO:0000313" key="2">
    <source>
        <dbReference type="Proteomes" id="UP000800200"/>
    </source>
</evidence>
<evidence type="ECO:0000313" key="1">
    <source>
        <dbReference type="EMBL" id="KAF2184998.1"/>
    </source>
</evidence>
<dbReference type="EMBL" id="ML994635">
    <property type="protein sequence ID" value="KAF2184998.1"/>
    <property type="molecule type" value="Genomic_DNA"/>
</dbReference>
<sequence>MPGQRKRKLLSTPPQFWRPITMRSSHTPSSKHYNELPFSQYCWFCQQEGIYYPLTKLQEHFSIPSSTAFDVLQSKRAHRLQNSDEPNTRGGLRGLTKFGREHDRIVLNKCNFEEKGDLCPELAHRAGVNVMEDRQEGK</sequence>
<keyword evidence="2" id="KW-1185">Reference proteome</keyword>
<dbReference type="OrthoDB" id="10611019at2759"/>
<proteinExistence type="predicted"/>
<reference evidence="1" key="1">
    <citation type="journal article" date="2020" name="Stud. Mycol.">
        <title>101 Dothideomycetes genomes: a test case for predicting lifestyles and emergence of pathogens.</title>
        <authorList>
            <person name="Haridas S."/>
            <person name="Albert R."/>
            <person name="Binder M."/>
            <person name="Bloem J."/>
            <person name="Labutti K."/>
            <person name="Salamov A."/>
            <person name="Andreopoulos B."/>
            <person name="Baker S."/>
            <person name="Barry K."/>
            <person name="Bills G."/>
            <person name="Bluhm B."/>
            <person name="Cannon C."/>
            <person name="Castanera R."/>
            <person name="Culley D."/>
            <person name="Daum C."/>
            <person name="Ezra D."/>
            <person name="Gonzalez J."/>
            <person name="Henrissat B."/>
            <person name="Kuo A."/>
            <person name="Liang C."/>
            <person name="Lipzen A."/>
            <person name="Lutzoni F."/>
            <person name="Magnuson J."/>
            <person name="Mondo S."/>
            <person name="Nolan M."/>
            <person name="Ohm R."/>
            <person name="Pangilinan J."/>
            <person name="Park H.-J."/>
            <person name="Ramirez L."/>
            <person name="Alfaro M."/>
            <person name="Sun H."/>
            <person name="Tritt A."/>
            <person name="Yoshinaga Y."/>
            <person name="Zwiers L.-H."/>
            <person name="Turgeon B."/>
            <person name="Goodwin S."/>
            <person name="Spatafora J."/>
            <person name="Crous P."/>
            <person name="Grigoriev I."/>
        </authorList>
    </citation>
    <scope>NUCLEOTIDE SEQUENCE</scope>
    <source>
        <strain evidence="1">CBS 207.26</strain>
    </source>
</reference>